<keyword evidence="4" id="KW-1185">Reference proteome</keyword>
<dbReference type="Proteomes" id="UP000235916">
    <property type="component" value="Unassembled WGS sequence"/>
</dbReference>
<evidence type="ECO:0000256" key="1">
    <source>
        <dbReference type="SAM" id="MobiDB-lite"/>
    </source>
</evidence>
<proteinExistence type="predicted"/>
<dbReference type="AlphaFoldDB" id="A0A2N8KXP5"/>
<feature type="region of interest" description="Disordered" evidence="1">
    <location>
        <begin position="220"/>
        <end position="283"/>
    </location>
</feature>
<comment type="caution">
    <text evidence="3">The sequence shown here is derived from an EMBL/GenBank/DDBJ whole genome shotgun (WGS) entry which is preliminary data.</text>
</comment>
<feature type="signal peptide" evidence="2">
    <location>
        <begin position="1"/>
        <end position="24"/>
    </location>
</feature>
<dbReference type="EMBL" id="POSP01000003">
    <property type="protein sequence ID" value="PND38234.1"/>
    <property type="molecule type" value="Genomic_DNA"/>
</dbReference>
<protein>
    <submittedName>
        <fullName evidence="3">Uncharacterized protein</fullName>
    </submittedName>
</protein>
<evidence type="ECO:0000256" key="2">
    <source>
        <dbReference type="SAM" id="SignalP"/>
    </source>
</evidence>
<reference evidence="3 4" key="1">
    <citation type="submission" date="2018-01" db="EMBL/GenBank/DDBJ databases">
        <title>Draft genome sequence of Paucibacter aquatile CR182 isolated from freshwater of the Nakdong River.</title>
        <authorList>
            <person name="Choi A."/>
            <person name="Chung E.J."/>
        </authorList>
    </citation>
    <scope>NUCLEOTIDE SEQUENCE [LARGE SCALE GENOMIC DNA]</scope>
    <source>
        <strain evidence="3 4">CR182</strain>
    </source>
</reference>
<feature type="compositionally biased region" description="Low complexity" evidence="1">
    <location>
        <begin position="378"/>
        <end position="395"/>
    </location>
</feature>
<evidence type="ECO:0000313" key="3">
    <source>
        <dbReference type="EMBL" id="PND38234.1"/>
    </source>
</evidence>
<feature type="compositionally biased region" description="Polar residues" evidence="1">
    <location>
        <begin position="352"/>
        <end position="364"/>
    </location>
</feature>
<organism evidence="3 4">
    <name type="scientific">Kinneretia aquatilis</name>
    <dbReference type="NCBI Taxonomy" id="2070761"/>
    <lineage>
        <taxon>Bacteria</taxon>
        <taxon>Pseudomonadati</taxon>
        <taxon>Pseudomonadota</taxon>
        <taxon>Betaproteobacteria</taxon>
        <taxon>Burkholderiales</taxon>
        <taxon>Sphaerotilaceae</taxon>
        <taxon>Roseateles</taxon>
    </lineage>
</organism>
<feature type="compositionally biased region" description="Basic and acidic residues" evidence="1">
    <location>
        <begin position="451"/>
        <end position="463"/>
    </location>
</feature>
<feature type="region of interest" description="Disordered" evidence="1">
    <location>
        <begin position="46"/>
        <end position="158"/>
    </location>
</feature>
<evidence type="ECO:0000313" key="4">
    <source>
        <dbReference type="Proteomes" id="UP000235916"/>
    </source>
</evidence>
<feature type="compositionally biased region" description="Low complexity" evidence="1">
    <location>
        <begin position="323"/>
        <end position="348"/>
    </location>
</feature>
<feature type="compositionally biased region" description="Low complexity" evidence="1">
    <location>
        <begin position="220"/>
        <end position="230"/>
    </location>
</feature>
<sequence>MQQCLTLALLLHVLLVLVFGNTQGGTAPAGEGVWGRINVTLRGPRLEAGSGEAGTGVPQQTGPVGLARQTRHGGSVRPEVPRETGPGAARLGDWNPTPAAQEMEQTGQDQARPVEGPKPAPELTPAAAPMPKSVPAPDPAPALERLPEPMALPSPDPTPLPEPLAARALNRLREAAPPVNRARAELIPLQSSAEAAPLASLPAQAPVAFVPPVQTRSLPAASSRLSRATAQDLSPTQPLPAPAQTVQPLPAFEPVTAPVRTRQLPPPNPAALTAPTRSEALPLPPQRAPVEAAAALPQLPALPVNNPQIGGVPNTAISDAKAEPAAAQVQSSPSPSAQAADSSAARSPEAGAQTQAKPSASPNNPVHAPPASSNGSNAQPGSPATATPASSSRPGQGAPDAGAQLGHDVATPASTPPDAPRLNLNLPRDMRGGALPSRSSSGLLNMVPPPPERKSKLEESMEAAGKKDCRKAYGEQMGLLAVIPLAADAVRKNGCKW</sequence>
<feature type="region of interest" description="Disordered" evidence="1">
    <location>
        <begin position="320"/>
        <end position="463"/>
    </location>
</feature>
<accession>A0A2N8KXP5</accession>
<feature type="chain" id="PRO_5014847649" evidence="2">
    <location>
        <begin position="25"/>
        <end position="497"/>
    </location>
</feature>
<name>A0A2N8KXP5_9BURK</name>
<gene>
    <name evidence="3" type="ORF">C1O66_12345</name>
</gene>
<keyword evidence="2" id="KW-0732">Signal</keyword>